<dbReference type="SUPFAM" id="SSF56112">
    <property type="entry name" value="Protein kinase-like (PK-like)"/>
    <property type="match status" value="1"/>
</dbReference>
<evidence type="ECO:0000259" key="1">
    <source>
        <dbReference type="PROSITE" id="PS50011"/>
    </source>
</evidence>
<dbReference type="InterPro" id="IPR001245">
    <property type="entry name" value="Ser-Thr/Tyr_kinase_cat_dom"/>
</dbReference>
<dbReference type="InterPro" id="IPR051681">
    <property type="entry name" value="Ser/Thr_Kinases-Pseudokinases"/>
</dbReference>
<dbReference type="GO" id="GO:0004674">
    <property type="term" value="F:protein serine/threonine kinase activity"/>
    <property type="evidence" value="ECO:0007669"/>
    <property type="project" value="TreeGrafter"/>
</dbReference>
<evidence type="ECO:0000313" key="3">
    <source>
        <dbReference type="Proteomes" id="UP000749646"/>
    </source>
</evidence>
<evidence type="ECO:0000313" key="2">
    <source>
        <dbReference type="EMBL" id="KAF9921206.1"/>
    </source>
</evidence>
<feature type="non-terminal residue" evidence="2">
    <location>
        <position position="1"/>
    </location>
</feature>
<feature type="non-terminal residue" evidence="2">
    <location>
        <position position="252"/>
    </location>
</feature>
<dbReference type="EMBL" id="JAAAHW010011077">
    <property type="protein sequence ID" value="KAF9921206.1"/>
    <property type="molecule type" value="Genomic_DNA"/>
</dbReference>
<comment type="caution">
    <text evidence="2">The sequence shown here is derived from an EMBL/GenBank/DDBJ whole genome shotgun (WGS) entry which is preliminary data.</text>
</comment>
<dbReference type="Gene3D" id="1.10.510.10">
    <property type="entry name" value="Transferase(Phosphotransferase) domain 1"/>
    <property type="match status" value="1"/>
</dbReference>
<sequence>LQALHNVRRCKQVIRLFGYLPSANVASGQSPALILQQPRNGSLRQYLSHNSESIQWPERYKLALDMAQGLRFLTEQGIPCTMNSGNILVDADSVAVLTGFGSPGGMITSAACQMTTQPSGPSLIVYMAPERIMGLGSYSLEWSLYSLGILLWELSSCRMPFEDIIARAESGPRLAKTMEQLSSAVVKGLREETVPGTPEIYEQLYRMCWSADSESRPPLEVVEETLQMLVVVEPMDMLMLPGEEMSMPISSV</sequence>
<feature type="domain" description="Protein kinase" evidence="1">
    <location>
        <begin position="1"/>
        <end position="230"/>
    </location>
</feature>
<dbReference type="AlphaFoldDB" id="A0A9P6IK80"/>
<dbReference type="InterPro" id="IPR011009">
    <property type="entry name" value="Kinase-like_dom_sf"/>
</dbReference>
<name>A0A9P6IK80_9FUNG</name>
<accession>A0A9P6IK80</accession>
<dbReference type="InterPro" id="IPR000719">
    <property type="entry name" value="Prot_kinase_dom"/>
</dbReference>
<dbReference type="Proteomes" id="UP000749646">
    <property type="component" value="Unassembled WGS sequence"/>
</dbReference>
<dbReference type="PROSITE" id="PS50011">
    <property type="entry name" value="PROTEIN_KINASE_DOM"/>
    <property type="match status" value="1"/>
</dbReference>
<reference evidence="2" key="1">
    <citation type="journal article" date="2020" name="Fungal Divers.">
        <title>Resolving the Mortierellaceae phylogeny through synthesis of multi-gene phylogenetics and phylogenomics.</title>
        <authorList>
            <person name="Vandepol N."/>
            <person name="Liber J."/>
            <person name="Desiro A."/>
            <person name="Na H."/>
            <person name="Kennedy M."/>
            <person name="Barry K."/>
            <person name="Grigoriev I.V."/>
            <person name="Miller A.N."/>
            <person name="O'Donnell K."/>
            <person name="Stajich J.E."/>
            <person name="Bonito G."/>
        </authorList>
    </citation>
    <scope>NUCLEOTIDE SEQUENCE</scope>
    <source>
        <strain evidence="2">MES-2147</strain>
    </source>
</reference>
<dbReference type="OrthoDB" id="346907at2759"/>
<organism evidence="2 3">
    <name type="scientific">Modicella reniformis</name>
    <dbReference type="NCBI Taxonomy" id="1440133"/>
    <lineage>
        <taxon>Eukaryota</taxon>
        <taxon>Fungi</taxon>
        <taxon>Fungi incertae sedis</taxon>
        <taxon>Mucoromycota</taxon>
        <taxon>Mortierellomycotina</taxon>
        <taxon>Mortierellomycetes</taxon>
        <taxon>Mortierellales</taxon>
        <taxon>Mortierellaceae</taxon>
        <taxon>Modicella</taxon>
    </lineage>
</organism>
<dbReference type="Pfam" id="PF07714">
    <property type="entry name" value="PK_Tyr_Ser-Thr"/>
    <property type="match status" value="1"/>
</dbReference>
<gene>
    <name evidence="2" type="ORF">BGZ65_010547</name>
</gene>
<dbReference type="GO" id="GO:0005524">
    <property type="term" value="F:ATP binding"/>
    <property type="evidence" value="ECO:0007669"/>
    <property type="project" value="InterPro"/>
</dbReference>
<keyword evidence="3" id="KW-1185">Reference proteome</keyword>
<proteinExistence type="predicted"/>
<dbReference type="PANTHER" id="PTHR44329">
    <property type="entry name" value="SERINE/THREONINE-PROTEIN KINASE TNNI3K-RELATED"/>
    <property type="match status" value="1"/>
</dbReference>
<protein>
    <recommendedName>
        <fullName evidence="1">Protein kinase domain-containing protein</fullName>
    </recommendedName>
</protein>